<keyword evidence="1" id="KW-0175">Coiled coil</keyword>
<evidence type="ECO:0000313" key="3">
    <source>
        <dbReference type="Proteomes" id="UP001228171"/>
    </source>
</evidence>
<evidence type="ECO:0000256" key="1">
    <source>
        <dbReference type="SAM" id="Coils"/>
    </source>
</evidence>
<comment type="caution">
    <text evidence="2">The sequence shown here is derived from an EMBL/GenBank/DDBJ whole genome shotgun (WGS) entry which is preliminary data.</text>
</comment>
<feature type="coiled-coil region" evidence="1">
    <location>
        <begin position="53"/>
        <end position="84"/>
    </location>
</feature>
<dbReference type="EMBL" id="JAVAJI010000003">
    <property type="protein sequence ID" value="MDP4544093.1"/>
    <property type="molecule type" value="Genomic_DNA"/>
</dbReference>
<protein>
    <submittedName>
        <fullName evidence="2">Uncharacterized protein</fullName>
    </submittedName>
</protein>
<accession>A0ABT9HEF8</accession>
<sequence>MKIIKFNKREYEVVNSCEHARINIDRATRTIRCMVCFELLDPFTTAIEYVDGLDEYKERLDAYREDLIREKARNKLLARKLENRKRTKCSHCTKITNIKIKEPTILEVRAEVEGDKK</sequence>
<name>A0ABT9HEF8_9GAMM</name>
<keyword evidence="3" id="KW-1185">Reference proteome</keyword>
<reference evidence="2 3" key="1">
    <citation type="submission" date="2023-08" db="EMBL/GenBank/DDBJ databases">
        <authorList>
            <person name="Kumar R."/>
        </authorList>
    </citation>
    <scope>NUCLEOTIDE SEQUENCE [LARGE SCALE GENOMIC DNA]</scope>
    <source>
        <strain evidence="2 3">LUR13</strain>
    </source>
</reference>
<organism evidence="2 3">
    <name type="scientific">Psychrobacter faecalis</name>
    <dbReference type="NCBI Taxonomy" id="180588"/>
    <lineage>
        <taxon>Bacteria</taxon>
        <taxon>Pseudomonadati</taxon>
        <taxon>Pseudomonadota</taxon>
        <taxon>Gammaproteobacteria</taxon>
        <taxon>Moraxellales</taxon>
        <taxon>Moraxellaceae</taxon>
        <taxon>Psychrobacter</taxon>
    </lineage>
</organism>
<dbReference type="Proteomes" id="UP001228171">
    <property type="component" value="Unassembled WGS sequence"/>
</dbReference>
<dbReference type="RefSeq" id="WP_305935497.1">
    <property type="nucleotide sequence ID" value="NZ_JAVAJI010000003.1"/>
</dbReference>
<proteinExistence type="predicted"/>
<gene>
    <name evidence="2" type="ORF">Q8P09_03245</name>
</gene>
<evidence type="ECO:0000313" key="2">
    <source>
        <dbReference type="EMBL" id="MDP4544093.1"/>
    </source>
</evidence>